<keyword evidence="7" id="KW-0175">Coiled coil</keyword>
<gene>
    <name evidence="10" type="ORF">SACC_15050</name>
</gene>
<evidence type="ECO:0000256" key="4">
    <source>
        <dbReference type="ARBA" id="ARBA00012691"/>
    </source>
</evidence>
<dbReference type="KEGG" id="scas:SACC_15050"/>
<feature type="coiled-coil region" evidence="7">
    <location>
        <begin position="224"/>
        <end position="251"/>
    </location>
</feature>
<feature type="domain" description="Pyruvate:ferredoxin oxidoreductase core" evidence="9">
    <location>
        <begin position="265"/>
        <end position="365"/>
    </location>
</feature>
<dbReference type="FunFam" id="3.40.50.920:FF:000010">
    <property type="entry name" value="Pyruvate ferredoxin oxidoreductase, alpha subunit"/>
    <property type="match status" value="1"/>
</dbReference>
<dbReference type="Proteomes" id="UP001319921">
    <property type="component" value="Chromosome"/>
</dbReference>
<dbReference type="AlphaFoldDB" id="A0AAQ4CRQ7"/>
<organism evidence="10 11">
    <name type="scientific">Saccharolobus caldissimus</name>
    <dbReference type="NCBI Taxonomy" id="1702097"/>
    <lineage>
        <taxon>Archaea</taxon>
        <taxon>Thermoproteota</taxon>
        <taxon>Thermoprotei</taxon>
        <taxon>Sulfolobales</taxon>
        <taxon>Sulfolobaceae</taxon>
        <taxon>Saccharolobus</taxon>
    </lineage>
</organism>
<dbReference type="RefSeq" id="WP_229572351.1">
    <property type="nucleotide sequence ID" value="NZ_AP025226.1"/>
</dbReference>
<evidence type="ECO:0000256" key="7">
    <source>
        <dbReference type="SAM" id="Coils"/>
    </source>
</evidence>
<feature type="domain" description="Pyruvate flavodoxin/ferredoxin oxidoreductase pyrimidine binding" evidence="8">
    <location>
        <begin position="20"/>
        <end position="242"/>
    </location>
</feature>
<reference evidence="10 11" key="1">
    <citation type="journal article" date="2022" name="Microbiol. Resour. Announc.">
        <title>Complete Genome Sequence of the Hyperthermophilic and Acidophilic Archaeon Saccharolobus caldissimus Strain HS-3T.</title>
        <authorList>
            <person name="Sakai H.D."/>
            <person name="Kurosawa N."/>
        </authorList>
    </citation>
    <scope>NUCLEOTIDE SEQUENCE [LARGE SCALE GENOMIC DNA]</scope>
    <source>
        <strain evidence="10 11">JCM32116</strain>
    </source>
</reference>
<keyword evidence="5" id="KW-0560">Oxidoreductase</keyword>
<dbReference type="GO" id="GO:0047553">
    <property type="term" value="F:2-oxoglutarate synthase activity"/>
    <property type="evidence" value="ECO:0007669"/>
    <property type="project" value="UniProtKB-ARBA"/>
</dbReference>
<evidence type="ECO:0000313" key="10">
    <source>
        <dbReference type="EMBL" id="BDB98488.1"/>
    </source>
</evidence>
<evidence type="ECO:0000256" key="6">
    <source>
        <dbReference type="ARBA" id="ARBA00048893"/>
    </source>
</evidence>
<dbReference type="GO" id="GO:0006979">
    <property type="term" value="P:response to oxidative stress"/>
    <property type="evidence" value="ECO:0007669"/>
    <property type="project" value="TreeGrafter"/>
</dbReference>
<dbReference type="Gene3D" id="3.40.50.970">
    <property type="match status" value="1"/>
</dbReference>
<dbReference type="InterPro" id="IPR033412">
    <property type="entry name" value="PFOR_II"/>
</dbReference>
<evidence type="ECO:0000256" key="1">
    <source>
        <dbReference type="ARBA" id="ARBA00003908"/>
    </source>
</evidence>
<dbReference type="Gene3D" id="3.40.50.920">
    <property type="match status" value="1"/>
</dbReference>
<evidence type="ECO:0000259" key="9">
    <source>
        <dbReference type="Pfam" id="PF17147"/>
    </source>
</evidence>
<dbReference type="EMBL" id="AP025226">
    <property type="protein sequence ID" value="BDB98488.1"/>
    <property type="molecule type" value="Genomic_DNA"/>
</dbReference>
<dbReference type="CDD" id="cd07034">
    <property type="entry name" value="TPP_PYR_PFOR_IOR-alpha_like"/>
    <property type="match status" value="1"/>
</dbReference>
<dbReference type="EC" id="1.2.7.11" evidence="4"/>
<dbReference type="Pfam" id="PF17147">
    <property type="entry name" value="PFOR_II"/>
    <property type="match status" value="1"/>
</dbReference>
<proteinExistence type="predicted"/>
<dbReference type="GO" id="GO:0019164">
    <property type="term" value="F:pyruvate synthase activity"/>
    <property type="evidence" value="ECO:0007669"/>
    <property type="project" value="UniProtKB-ARBA"/>
</dbReference>
<comment type="subunit">
    <text evidence="2">Heterotetramer of one alpha, one beta, one delta and one gamma chain.</text>
</comment>
<dbReference type="FunFam" id="3.40.50.970:FF:000012">
    <property type="entry name" value="Pyruvate:ferredoxin (Flavodoxin) oxidoreductase"/>
    <property type="match status" value="1"/>
</dbReference>
<dbReference type="PANTHER" id="PTHR32154">
    <property type="entry name" value="PYRUVATE-FLAVODOXIN OXIDOREDUCTASE-RELATED"/>
    <property type="match status" value="1"/>
</dbReference>
<evidence type="ECO:0000256" key="2">
    <source>
        <dbReference type="ARBA" id="ARBA00011595"/>
    </source>
</evidence>
<comment type="subunit">
    <text evidence="3">Heterodimer composed of an alpha and a beta subunit.</text>
</comment>
<protein>
    <recommendedName>
        <fullName evidence="4">2-oxoacid oxidoreductase (ferredoxin)</fullName>
        <ecNumber evidence="4">1.2.7.11</ecNumber>
    </recommendedName>
</protein>
<dbReference type="InterPro" id="IPR002880">
    <property type="entry name" value="Pyrv_Fd/Flavodoxin_OxRdtase_N"/>
</dbReference>
<keyword evidence="10" id="KW-0670">Pyruvate</keyword>
<keyword evidence="11" id="KW-1185">Reference proteome</keyword>
<dbReference type="SUPFAM" id="SSF52922">
    <property type="entry name" value="TK C-terminal domain-like"/>
    <property type="match status" value="1"/>
</dbReference>
<evidence type="ECO:0000259" key="8">
    <source>
        <dbReference type="Pfam" id="PF01855"/>
    </source>
</evidence>
<dbReference type="PANTHER" id="PTHR32154:SF0">
    <property type="entry name" value="PYRUVATE-FLAVODOXIN OXIDOREDUCTASE-RELATED"/>
    <property type="match status" value="1"/>
</dbReference>
<evidence type="ECO:0000256" key="5">
    <source>
        <dbReference type="ARBA" id="ARBA00023002"/>
    </source>
</evidence>
<dbReference type="SUPFAM" id="SSF52518">
    <property type="entry name" value="Thiamin diphosphate-binding fold (THDP-binding)"/>
    <property type="match status" value="1"/>
</dbReference>
<comment type="catalytic activity">
    <reaction evidence="6">
        <text>a 2-oxocarboxylate + 2 oxidized [2Fe-2S]-[ferredoxin] + CoA = an acyl-CoA + 2 reduced [2Fe-2S]-[ferredoxin] + CO2 + H(+)</text>
        <dbReference type="Rhea" id="RHEA:42316"/>
        <dbReference type="Rhea" id="RHEA-COMP:10000"/>
        <dbReference type="Rhea" id="RHEA-COMP:10001"/>
        <dbReference type="ChEBI" id="CHEBI:15378"/>
        <dbReference type="ChEBI" id="CHEBI:16526"/>
        <dbReference type="ChEBI" id="CHEBI:33737"/>
        <dbReference type="ChEBI" id="CHEBI:33738"/>
        <dbReference type="ChEBI" id="CHEBI:35179"/>
        <dbReference type="ChEBI" id="CHEBI:57287"/>
        <dbReference type="ChEBI" id="CHEBI:58342"/>
        <dbReference type="EC" id="1.2.7.11"/>
    </reaction>
</comment>
<dbReference type="Pfam" id="PF01855">
    <property type="entry name" value="POR_N"/>
    <property type="match status" value="1"/>
</dbReference>
<dbReference type="InterPro" id="IPR009014">
    <property type="entry name" value="Transketo_C/PFOR_II"/>
</dbReference>
<accession>A0AAQ4CRQ7</accession>
<dbReference type="InterPro" id="IPR050722">
    <property type="entry name" value="Pyruvate:ferred/Flavod_OxRd"/>
</dbReference>
<dbReference type="GO" id="GO:0018491">
    <property type="term" value="F:2-oxobutyrate synthase activity"/>
    <property type="evidence" value="ECO:0007669"/>
    <property type="project" value="UniProtKB-ARBA"/>
</dbReference>
<evidence type="ECO:0000256" key="3">
    <source>
        <dbReference type="ARBA" id="ARBA00011631"/>
    </source>
</evidence>
<comment type="function">
    <text evidence="1">Catalyzes the coenzyme A-dependent oxidative decarboxylation of different 2-oxoacids such as 2-oxoglutarate, pyruvate and 2-oxobutyrate to form their CoA derivatives.</text>
</comment>
<sequence>MLQITKRITAMVGNHAVAYAVKQAKPQILAVFPITPQTTMLEKLAEYIDSGQLKAELIKVESEHSAMASIYGAAVAGARVFTATSSQGLLYMTEMFYWAGGQRVPIVAAIATRAIAEPWSIWDDHQDFVSKRDAIWIMTMAENVQDAYDLTIQAFRISEDKRVLLPVMMGFDGFILTHTMERLEVLDDETVDMFLPKRDYNLIDFNDPVNVGPIVTPDNYIKYRYEAKKAMDRAKEVIEEIAKEYEKISGRKQYGLIECYMCEDAEYVFLAMGAWVGDAREAVKRLRSRGNKVGLIKIRTFRPFPKERLVEKLRSVRGVIVFDRAYSFGSGGVLASDVKSALYNSGIDVMSVIAGIGGKTVRPLHFEKVMEEVLEGKRFEERWLYE</sequence>
<evidence type="ECO:0000313" key="11">
    <source>
        <dbReference type="Proteomes" id="UP001319921"/>
    </source>
</evidence>
<dbReference type="GeneID" id="68866231"/>
<name>A0AAQ4CRQ7_9CREN</name>
<dbReference type="InterPro" id="IPR029061">
    <property type="entry name" value="THDP-binding"/>
</dbReference>